<protein>
    <recommendedName>
        <fullName evidence="1">Aminoglycoside phosphotransferase domain-containing protein</fullName>
    </recommendedName>
</protein>
<dbReference type="Pfam" id="PF01636">
    <property type="entry name" value="APH"/>
    <property type="match status" value="1"/>
</dbReference>
<organism evidence="2 3">
    <name type="scientific">Frigoriglobus tundricola</name>
    <dbReference type="NCBI Taxonomy" id="2774151"/>
    <lineage>
        <taxon>Bacteria</taxon>
        <taxon>Pseudomonadati</taxon>
        <taxon>Planctomycetota</taxon>
        <taxon>Planctomycetia</taxon>
        <taxon>Gemmatales</taxon>
        <taxon>Gemmataceae</taxon>
        <taxon>Frigoriglobus</taxon>
    </lineage>
</organism>
<keyword evidence="3" id="KW-1185">Reference proteome</keyword>
<dbReference type="EMBL" id="CP053452">
    <property type="protein sequence ID" value="QJW93968.1"/>
    <property type="molecule type" value="Genomic_DNA"/>
</dbReference>
<feature type="domain" description="Aminoglycoside phosphotransferase" evidence="1">
    <location>
        <begin position="24"/>
        <end position="265"/>
    </location>
</feature>
<dbReference type="Gene3D" id="3.90.1200.10">
    <property type="match status" value="1"/>
</dbReference>
<dbReference type="Proteomes" id="UP000503447">
    <property type="component" value="Chromosome"/>
</dbReference>
<dbReference type="SUPFAM" id="SSF56112">
    <property type="entry name" value="Protein kinase-like (PK-like)"/>
    <property type="match status" value="1"/>
</dbReference>
<sequence length="322" mass="34114">MSPYPPFPVLAYFAPHTRGLRWHRAPDGFSGAVVWCGGENDTARVALKAWPAGTRPERVRQVHTWLSLAAHLPFVPGALAGGDGHTLVTEADRVWDCCRWMPGRPCSAPTAAEVAAACAAVAQLHATWAATSRLGPCPGVQNRLRILTETEPILRAGPDALPPVSPDLDPVLRHALAAAARAAPGAVRALRPWEHRAVVLQPCVRDLRADHVLFEGGRVGGIIDYGAAGADHPAVDLARLLSDYAGPDDALFGAGLAVYRGVNPTFEATTEFAQLLARTGAVCSVLGWLVRLVLRREAVPAPRATAARIAALLARVGPIPHV</sequence>
<name>A0A6M5YJ16_9BACT</name>
<dbReference type="AlphaFoldDB" id="A0A6M5YJ16"/>
<dbReference type="KEGG" id="ftj:FTUN_1485"/>
<evidence type="ECO:0000259" key="1">
    <source>
        <dbReference type="Pfam" id="PF01636"/>
    </source>
</evidence>
<evidence type="ECO:0000313" key="2">
    <source>
        <dbReference type="EMBL" id="QJW93968.1"/>
    </source>
</evidence>
<reference evidence="3" key="1">
    <citation type="submission" date="2020-05" db="EMBL/GenBank/DDBJ databases">
        <title>Frigoriglobus tundricola gen. nov., sp. nov., a psychrotolerant cellulolytic planctomycete of the family Gemmataceae with two divergent copies of 16S rRNA gene.</title>
        <authorList>
            <person name="Kulichevskaya I.S."/>
            <person name="Ivanova A.A."/>
            <person name="Naumoff D.G."/>
            <person name="Beletsky A.V."/>
            <person name="Rijpstra W.I.C."/>
            <person name="Sinninghe Damste J.S."/>
            <person name="Mardanov A.V."/>
            <person name="Ravin N.V."/>
            <person name="Dedysh S.N."/>
        </authorList>
    </citation>
    <scope>NUCLEOTIDE SEQUENCE [LARGE SCALE GENOMIC DNA]</scope>
    <source>
        <strain evidence="3">PL17</strain>
    </source>
</reference>
<gene>
    <name evidence="2" type="ORF">FTUN_1485</name>
</gene>
<dbReference type="InterPro" id="IPR011009">
    <property type="entry name" value="Kinase-like_dom_sf"/>
</dbReference>
<dbReference type="InterPro" id="IPR002575">
    <property type="entry name" value="Aminoglycoside_PTrfase"/>
</dbReference>
<evidence type="ECO:0000313" key="3">
    <source>
        <dbReference type="Proteomes" id="UP000503447"/>
    </source>
</evidence>
<accession>A0A6M5YJ16</accession>
<dbReference type="RefSeq" id="WP_171470060.1">
    <property type="nucleotide sequence ID" value="NZ_CP053452.2"/>
</dbReference>
<proteinExistence type="predicted"/>